<dbReference type="Proteomes" id="UP000195981">
    <property type="component" value="Unassembled WGS sequence"/>
</dbReference>
<evidence type="ECO:0000313" key="2">
    <source>
        <dbReference type="EMBL" id="SLM93724.1"/>
    </source>
</evidence>
<feature type="compositionally biased region" description="Low complexity" evidence="1">
    <location>
        <begin position="49"/>
        <end position="60"/>
    </location>
</feature>
<name>A0A1X6X491_9MICO</name>
<protein>
    <recommendedName>
        <fullName evidence="4">RNA-binding protein</fullName>
    </recommendedName>
</protein>
<evidence type="ECO:0000313" key="3">
    <source>
        <dbReference type="Proteomes" id="UP000195981"/>
    </source>
</evidence>
<proteinExistence type="predicted"/>
<evidence type="ECO:0008006" key="4">
    <source>
        <dbReference type="Google" id="ProtNLM"/>
    </source>
</evidence>
<sequence length="365" mass="39153">MGLNHPESLELWQDWQRSRQKLRRAKHAVAGGAGAVRSRLGRGRDADHAAGAPEADAGPAQRWVLSSRDGDRPERVLLAVDSASPTSRAALLSFLPYLRRGVDVLAPVGVELPELEGWRSETGDDAAALARAGEPGAVVSIGEHLALGATAHELAESTGIRELVVQHGALTPFAPPLPRGATLLAWSDADAEFWLSGRRDVETQTVGSQLLWQAGHDAGDVDRDARPVFLGQMHGAELPRRLTAGTAYRFCRMHEAIYRPHPAETDALSRAAHALMRRRGIAVAPTDVPLRELTSPVVAIFSTGVLEAAARGVPAWVHCPDAPGWVHEFWRRYDMRPFGGTPTPPLAAAEGEPAVRIAGIIEGSV</sequence>
<feature type="region of interest" description="Disordered" evidence="1">
    <location>
        <begin position="23"/>
        <end position="61"/>
    </location>
</feature>
<dbReference type="RefSeq" id="WP_087104682.1">
    <property type="nucleotide sequence ID" value="NZ_FWFG01000092.1"/>
</dbReference>
<organism evidence="2 3">
    <name type="scientific">Brachybacterium nesterenkovii</name>
    <dbReference type="NCBI Taxonomy" id="47847"/>
    <lineage>
        <taxon>Bacteria</taxon>
        <taxon>Bacillati</taxon>
        <taxon>Actinomycetota</taxon>
        <taxon>Actinomycetes</taxon>
        <taxon>Micrococcales</taxon>
        <taxon>Dermabacteraceae</taxon>
        <taxon>Brachybacterium</taxon>
    </lineage>
</organism>
<gene>
    <name evidence="2" type="ORF">FM110_10330</name>
</gene>
<evidence type="ECO:0000256" key="1">
    <source>
        <dbReference type="SAM" id="MobiDB-lite"/>
    </source>
</evidence>
<dbReference type="OrthoDB" id="3253594at2"/>
<keyword evidence="3" id="KW-1185">Reference proteome</keyword>
<dbReference type="EMBL" id="FWFG01000092">
    <property type="protein sequence ID" value="SLM93724.1"/>
    <property type="molecule type" value="Genomic_DNA"/>
</dbReference>
<accession>A0A1X6X491</accession>
<dbReference type="AlphaFoldDB" id="A0A1X6X491"/>
<reference evidence="2 3" key="1">
    <citation type="submission" date="2017-02" db="EMBL/GenBank/DDBJ databases">
        <authorList>
            <person name="Peterson S.W."/>
        </authorList>
    </citation>
    <scope>NUCLEOTIDE SEQUENCE [LARGE SCALE GENOMIC DNA]</scope>
    <source>
        <strain evidence="2 3">CIP104813</strain>
    </source>
</reference>